<dbReference type="EMBL" id="AUSU01005316">
    <property type="protein sequence ID" value="EPS63693.1"/>
    <property type="molecule type" value="Genomic_DNA"/>
</dbReference>
<name>S8DLD9_9LAMI</name>
<dbReference type="SUPFAM" id="SSF57850">
    <property type="entry name" value="RING/U-box"/>
    <property type="match status" value="1"/>
</dbReference>
<dbReference type="AlphaFoldDB" id="S8DLD9"/>
<protein>
    <recommendedName>
        <fullName evidence="3">RING-type domain-containing protein</fullName>
    </recommendedName>
</protein>
<evidence type="ECO:0000313" key="5">
    <source>
        <dbReference type="Proteomes" id="UP000015453"/>
    </source>
</evidence>
<evidence type="ECO:0000256" key="1">
    <source>
        <dbReference type="PROSITE-ProRule" id="PRU00175"/>
    </source>
</evidence>
<evidence type="ECO:0000259" key="3">
    <source>
        <dbReference type="PROSITE" id="PS50089"/>
    </source>
</evidence>
<dbReference type="Pfam" id="PF13639">
    <property type="entry name" value="zf-RING_2"/>
    <property type="match status" value="1"/>
</dbReference>
<keyword evidence="5" id="KW-1185">Reference proteome</keyword>
<dbReference type="PANTHER" id="PTHR46719">
    <property type="entry name" value="TRANSCRIPTION FACTOR C2H2 FAMILY-RELATED"/>
    <property type="match status" value="1"/>
</dbReference>
<feature type="domain" description="RING-type" evidence="3">
    <location>
        <begin position="76"/>
        <end position="118"/>
    </location>
</feature>
<dbReference type="OrthoDB" id="8062037at2759"/>
<feature type="non-terminal residue" evidence="4">
    <location>
        <position position="1"/>
    </location>
</feature>
<proteinExistence type="predicted"/>
<dbReference type="InterPro" id="IPR001841">
    <property type="entry name" value="Znf_RING"/>
</dbReference>
<dbReference type="PROSITE" id="PS50089">
    <property type="entry name" value="ZF_RING_2"/>
    <property type="match status" value="1"/>
</dbReference>
<evidence type="ECO:0000256" key="2">
    <source>
        <dbReference type="SAM" id="Phobius"/>
    </source>
</evidence>
<dbReference type="GO" id="GO:0008270">
    <property type="term" value="F:zinc ion binding"/>
    <property type="evidence" value="ECO:0007669"/>
    <property type="project" value="UniProtKB-KW"/>
</dbReference>
<sequence length="126" mass="13260">FPVSEIIYGLSILAVFVALAYASYKCKRRSPAAAAAAAVVVDRSSARRHCGGIDLATLRSCPKFRYGGGGKGGGGCAICLADYEESDALRLLPECGHVFHAECVDPWLLIHATCPVCRKSPPPAVP</sequence>
<keyword evidence="2" id="KW-1133">Transmembrane helix</keyword>
<dbReference type="InterPro" id="IPR045899">
    <property type="entry name" value="ATL71-like"/>
</dbReference>
<feature type="non-terminal residue" evidence="4">
    <location>
        <position position="126"/>
    </location>
</feature>
<dbReference type="PANTHER" id="PTHR46719:SF7">
    <property type="entry name" value="RING-H2 FINGER PROTEIN ATL71-RELATED"/>
    <property type="match status" value="1"/>
</dbReference>
<feature type="transmembrane region" description="Helical" evidence="2">
    <location>
        <begin position="6"/>
        <end position="24"/>
    </location>
</feature>
<keyword evidence="2" id="KW-0812">Transmembrane</keyword>
<dbReference type="Proteomes" id="UP000015453">
    <property type="component" value="Unassembled WGS sequence"/>
</dbReference>
<keyword evidence="1" id="KW-0479">Metal-binding</keyword>
<keyword evidence="2" id="KW-0472">Membrane</keyword>
<accession>S8DLD9</accession>
<comment type="caution">
    <text evidence="4">The sequence shown here is derived from an EMBL/GenBank/DDBJ whole genome shotgun (WGS) entry which is preliminary data.</text>
</comment>
<dbReference type="InterPro" id="IPR013083">
    <property type="entry name" value="Znf_RING/FYVE/PHD"/>
</dbReference>
<reference evidence="4 5" key="1">
    <citation type="journal article" date="2013" name="BMC Genomics">
        <title>The miniature genome of a carnivorous plant Genlisea aurea contains a low number of genes and short non-coding sequences.</title>
        <authorList>
            <person name="Leushkin E.V."/>
            <person name="Sutormin R.A."/>
            <person name="Nabieva E.R."/>
            <person name="Penin A.A."/>
            <person name="Kondrashov A.S."/>
            <person name="Logacheva M.D."/>
        </authorList>
    </citation>
    <scope>NUCLEOTIDE SEQUENCE [LARGE SCALE GENOMIC DNA]</scope>
</reference>
<keyword evidence="1" id="KW-0863">Zinc-finger</keyword>
<evidence type="ECO:0000313" key="4">
    <source>
        <dbReference type="EMBL" id="EPS63693.1"/>
    </source>
</evidence>
<dbReference type="Gene3D" id="3.30.40.10">
    <property type="entry name" value="Zinc/RING finger domain, C3HC4 (zinc finger)"/>
    <property type="match status" value="1"/>
</dbReference>
<gene>
    <name evidence="4" type="ORF">M569_11092</name>
</gene>
<keyword evidence="1" id="KW-0862">Zinc</keyword>
<dbReference type="SMART" id="SM00184">
    <property type="entry name" value="RING"/>
    <property type="match status" value="1"/>
</dbReference>
<organism evidence="4 5">
    <name type="scientific">Genlisea aurea</name>
    <dbReference type="NCBI Taxonomy" id="192259"/>
    <lineage>
        <taxon>Eukaryota</taxon>
        <taxon>Viridiplantae</taxon>
        <taxon>Streptophyta</taxon>
        <taxon>Embryophyta</taxon>
        <taxon>Tracheophyta</taxon>
        <taxon>Spermatophyta</taxon>
        <taxon>Magnoliopsida</taxon>
        <taxon>eudicotyledons</taxon>
        <taxon>Gunneridae</taxon>
        <taxon>Pentapetalae</taxon>
        <taxon>asterids</taxon>
        <taxon>lamiids</taxon>
        <taxon>Lamiales</taxon>
        <taxon>Lentibulariaceae</taxon>
        <taxon>Genlisea</taxon>
    </lineage>
</organism>